<feature type="transmembrane region" description="Helical" evidence="1">
    <location>
        <begin position="61"/>
        <end position="81"/>
    </location>
</feature>
<keyword evidence="1" id="KW-0472">Membrane</keyword>
<protein>
    <submittedName>
        <fullName evidence="2">Uncharacterized protein</fullName>
    </submittedName>
</protein>
<evidence type="ECO:0000313" key="3">
    <source>
        <dbReference type="Proteomes" id="UP000193920"/>
    </source>
</evidence>
<name>A0A1Y2FTJ2_9FUNG</name>
<keyword evidence="1" id="KW-0812">Transmembrane</keyword>
<dbReference type="AlphaFoldDB" id="A0A1Y2FTJ2"/>
<proteinExistence type="predicted"/>
<gene>
    <name evidence="2" type="ORF">LY90DRAFT_498583</name>
</gene>
<accession>A0A1Y2FTJ2</accession>
<comment type="caution">
    <text evidence="2">The sequence shown here is derived from an EMBL/GenBank/DDBJ whole genome shotgun (WGS) entry which is preliminary data.</text>
</comment>
<evidence type="ECO:0000256" key="1">
    <source>
        <dbReference type="SAM" id="Phobius"/>
    </source>
</evidence>
<dbReference type="EMBL" id="MCOG01000001">
    <property type="protein sequence ID" value="ORY87313.1"/>
    <property type="molecule type" value="Genomic_DNA"/>
</dbReference>
<feature type="transmembrane region" description="Helical" evidence="1">
    <location>
        <begin position="25"/>
        <end position="49"/>
    </location>
</feature>
<dbReference type="Proteomes" id="UP000193920">
    <property type="component" value="Unassembled WGS sequence"/>
</dbReference>
<keyword evidence="1" id="KW-1133">Transmembrane helix</keyword>
<evidence type="ECO:0000313" key="2">
    <source>
        <dbReference type="EMBL" id="ORY87313.1"/>
    </source>
</evidence>
<sequence length="171" mass="20452">MANTKSDFKRRFPRVDKYNTTSDSIISKGFILLNACALISTILLLIGIIKRNITFMKQFKIVYLIYIICQIFNLVYNIYLYNDDEYIENTIKIMKENNKKNNSQIMKENNIQNNSQKIYEIPDELYRRAIENSMNNFIIVYYYLSTCSYIEDIEEIANKESYSRQLENNEY</sequence>
<organism evidence="2 3">
    <name type="scientific">Neocallimastix californiae</name>
    <dbReference type="NCBI Taxonomy" id="1754190"/>
    <lineage>
        <taxon>Eukaryota</taxon>
        <taxon>Fungi</taxon>
        <taxon>Fungi incertae sedis</taxon>
        <taxon>Chytridiomycota</taxon>
        <taxon>Chytridiomycota incertae sedis</taxon>
        <taxon>Neocallimastigomycetes</taxon>
        <taxon>Neocallimastigales</taxon>
        <taxon>Neocallimastigaceae</taxon>
        <taxon>Neocallimastix</taxon>
    </lineage>
</organism>
<keyword evidence="3" id="KW-1185">Reference proteome</keyword>
<reference evidence="2 3" key="1">
    <citation type="submission" date="2016-08" db="EMBL/GenBank/DDBJ databases">
        <title>A Parts List for Fungal Cellulosomes Revealed by Comparative Genomics.</title>
        <authorList>
            <consortium name="DOE Joint Genome Institute"/>
            <person name="Haitjema C.H."/>
            <person name="Gilmore S.P."/>
            <person name="Henske J.K."/>
            <person name="Solomon K.V."/>
            <person name="De Groot R."/>
            <person name="Kuo A."/>
            <person name="Mondo S.J."/>
            <person name="Salamov A.A."/>
            <person name="Labutti K."/>
            <person name="Zhao Z."/>
            <person name="Chiniquy J."/>
            <person name="Barry K."/>
            <person name="Brewer H.M."/>
            <person name="Purvine S.O."/>
            <person name="Wright A.T."/>
            <person name="Boxma B."/>
            <person name="Van Alen T."/>
            <person name="Hackstein J.H."/>
            <person name="Baker S.E."/>
            <person name="Grigoriev I.V."/>
            <person name="O'Malley M.A."/>
        </authorList>
    </citation>
    <scope>NUCLEOTIDE SEQUENCE [LARGE SCALE GENOMIC DNA]</scope>
    <source>
        <strain evidence="2 3">G1</strain>
    </source>
</reference>